<dbReference type="VEuPathDB" id="FungiDB:A9K55_000167"/>
<feature type="chain" id="PRO_5014150870" evidence="2">
    <location>
        <begin position="20"/>
        <end position="121"/>
    </location>
</feature>
<dbReference type="OrthoDB" id="3888684at2759"/>
<name>A0A2H4SVV7_CORMI</name>
<sequence length="121" mass="13307">MKFFPQVVAALALLPSALAVDRKLSVIVSFPNGTPESVVAEARQKIIDGGGQITHDYQIIKGFSAIAPRNRSNSWKLLGVITQLGWKKTRSLLRTAAEIIKSFAYAPVYDYSRALVMGTWL</sequence>
<evidence type="ECO:0000313" key="4">
    <source>
        <dbReference type="Proteomes" id="UP000323067"/>
    </source>
</evidence>
<dbReference type="GO" id="GO:0042144">
    <property type="term" value="P:vacuole fusion, non-autophagic"/>
    <property type="evidence" value="ECO:0007669"/>
    <property type="project" value="TreeGrafter"/>
</dbReference>
<comment type="similarity">
    <text evidence="1">Belongs to the protease inhibitor I9 family.</text>
</comment>
<organism evidence="3 4">
    <name type="scientific">Cordyceps militaris</name>
    <name type="common">Caterpillar fungus</name>
    <name type="synonym">Clavaria militaris</name>
    <dbReference type="NCBI Taxonomy" id="73501"/>
    <lineage>
        <taxon>Eukaryota</taxon>
        <taxon>Fungi</taxon>
        <taxon>Dikarya</taxon>
        <taxon>Ascomycota</taxon>
        <taxon>Pezizomycotina</taxon>
        <taxon>Sordariomycetes</taxon>
        <taxon>Hypocreomycetidae</taxon>
        <taxon>Hypocreales</taxon>
        <taxon>Cordycipitaceae</taxon>
        <taxon>Cordyceps</taxon>
    </lineage>
</organism>
<protein>
    <submittedName>
        <fullName evidence="3">Ase propeptide</fullName>
    </submittedName>
</protein>
<dbReference type="GO" id="GO:0004866">
    <property type="term" value="F:endopeptidase inhibitor activity"/>
    <property type="evidence" value="ECO:0007669"/>
    <property type="project" value="TreeGrafter"/>
</dbReference>
<dbReference type="VEuPathDB" id="FungiDB:CCM_07477"/>
<reference evidence="3 4" key="1">
    <citation type="journal article" date="2017" name="BMC Genomics">
        <title>Chromosome level assembly and secondary metabolite potential of the parasitic fungus Cordyceps militaris.</title>
        <authorList>
            <person name="Kramer G.J."/>
            <person name="Nodwell J.R."/>
        </authorList>
    </citation>
    <scope>NUCLEOTIDE SEQUENCE [LARGE SCALE GENOMIC DNA]</scope>
    <source>
        <strain evidence="3 4">ATCC 34164</strain>
    </source>
</reference>
<keyword evidence="2" id="KW-0732">Signal</keyword>
<accession>A0A2H4SVV7</accession>
<evidence type="ECO:0000256" key="1">
    <source>
        <dbReference type="ARBA" id="ARBA00038069"/>
    </source>
</evidence>
<evidence type="ECO:0000313" key="3">
    <source>
        <dbReference type="EMBL" id="ATY67234.1"/>
    </source>
</evidence>
<dbReference type="InterPro" id="IPR052471">
    <property type="entry name" value="PBI_I9"/>
</dbReference>
<dbReference type="AlphaFoldDB" id="A0A2H4SVV7"/>
<dbReference type="Gene3D" id="3.30.70.80">
    <property type="entry name" value="Peptidase S8 propeptide/proteinase inhibitor I9"/>
    <property type="match status" value="1"/>
</dbReference>
<dbReference type="InterPro" id="IPR037045">
    <property type="entry name" value="S8pro/Inhibitor_I9_sf"/>
</dbReference>
<dbReference type="SUPFAM" id="SSF54897">
    <property type="entry name" value="Protease propeptides/inhibitors"/>
    <property type="match status" value="1"/>
</dbReference>
<dbReference type="EMBL" id="CP023328">
    <property type="protein sequence ID" value="ATY67234.1"/>
    <property type="molecule type" value="Genomic_DNA"/>
</dbReference>
<dbReference type="Proteomes" id="UP000323067">
    <property type="component" value="Chromosome i"/>
</dbReference>
<dbReference type="PANTHER" id="PTHR28288:SF1">
    <property type="entry name" value="INHIBITOR I9 DOMAIN-CONTAINING PROTEIN"/>
    <property type="match status" value="1"/>
</dbReference>
<gene>
    <name evidence="3" type="ORF">A9K55_000167</name>
</gene>
<proteinExistence type="inferred from homology"/>
<feature type="signal peptide" evidence="2">
    <location>
        <begin position="1"/>
        <end position="19"/>
    </location>
</feature>
<dbReference type="PANTHER" id="PTHR28288">
    <property type="entry name" value="PROTEASE B INHIBITOR 2"/>
    <property type="match status" value="1"/>
</dbReference>
<evidence type="ECO:0000256" key="2">
    <source>
        <dbReference type="SAM" id="SignalP"/>
    </source>
</evidence>